<accession>A0ABR7EEI0</accession>
<comment type="caution">
    <text evidence="1">The sequence shown here is derived from an EMBL/GenBank/DDBJ whole genome shotgun (WGS) entry which is preliminary data.</text>
</comment>
<protein>
    <submittedName>
        <fullName evidence="1">Uncharacterized protein</fullName>
    </submittedName>
</protein>
<sequence length="89" mass="10434">MMYPYITLPDETEIIHSQILDKDGVRSVEVHFERPTEHGFDTARCSLPDYRWIEREGFTDKEIQDFTTLLEHNAHLIYRFAERGGACCA</sequence>
<organism evidence="1 2">
    <name type="scientific">Christensenella tenuis</name>
    <dbReference type="NCBI Taxonomy" id="2763033"/>
    <lineage>
        <taxon>Bacteria</taxon>
        <taxon>Bacillati</taxon>
        <taxon>Bacillota</taxon>
        <taxon>Clostridia</taxon>
        <taxon>Christensenellales</taxon>
        <taxon>Christensenellaceae</taxon>
        <taxon>Christensenella</taxon>
    </lineage>
</organism>
<gene>
    <name evidence="1" type="ORF">H8S18_07565</name>
</gene>
<proteinExistence type="predicted"/>
<evidence type="ECO:0000313" key="2">
    <source>
        <dbReference type="Proteomes" id="UP000606889"/>
    </source>
</evidence>
<name>A0ABR7EEI0_9FIRM</name>
<reference evidence="1 2" key="1">
    <citation type="submission" date="2020-08" db="EMBL/GenBank/DDBJ databases">
        <title>Genome public.</title>
        <authorList>
            <person name="Liu C."/>
            <person name="Sun Q."/>
        </authorList>
    </citation>
    <scope>NUCLEOTIDE SEQUENCE [LARGE SCALE GENOMIC DNA]</scope>
    <source>
        <strain evidence="1 2">NSJ-35</strain>
    </source>
</reference>
<dbReference type="Proteomes" id="UP000606889">
    <property type="component" value="Unassembled WGS sequence"/>
</dbReference>
<dbReference type="RefSeq" id="WP_186857693.1">
    <property type="nucleotide sequence ID" value="NZ_JACOON010000003.1"/>
</dbReference>
<dbReference type="EMBL" id="JACOON010000003">
    <property type="protein sequence ID" value="MBC5648192.1"/>
    <property type="molecule type" value="Genomic_DNA"/>
</dbReference>
<keyword evidence="2" id="KW-1185">Reference proteome</keyword>
<evidence type="ECO:0000313" key="1">
    <source>
        <dbReference type="EMBL" id="MBC5648192.1"/>
    </source>
</evidence>